<evidence type="ECO:0000313" key="11">
    <source>
        <dbReference type="Proteomes" id="UP000504618"/>
    </source>
</evidence>
<dbReference type="GO" id="GO:0007165">
    <property type="term" value="P:signal transduction"/>
    <property type="evidence" value="ECO:0007669"/>
    <property type="project" value="UniProtKB-KW"/>
</dbReference>
<keyword evidence="7 10" id="KW-0472">Membrane</keyword>
<feature type="transmembrane region" description="Helical" evidence="10">
    <location>
        <begin position="296"/>
        <end position="316"/>
    </location>
</feature>
<comment type="similarity">
    <text evidence="10">Belongs to the insect chemoreceptor superfamily. Heteromeric odorant receptor channel (TC 1.A.69) family.</text>
</comment>
<accession>A0A6J1RAG0</accession>
<protein>
    <recommendedName>
        <fullName evidence="10">Odorant receptor</fullName>
    </recommendedName>
</protein>
<evidence type="ECO:0000256" key="1">
    <source>
        <dbReference type="ARBA" id="ARBA00004651"/>
    </source>
</evidence>
<proteinExistence type="inferred from homology"/>
<evidence type="ECO:0000256" key="4">
    <source>
        <dbReference type="ARBA" id="ARBA00022692"/>
    </source>
</evidence>
<reference evidence="12" key="1">
    <citation type="submission" date="2025-08" db="UniProtKB">
        <authorList>
            <consortium name="RefSeq"/>
        </authorList>
    </citation>
    <scope>IDENTIFICATION</scope>
    <source>
        <tissue evidence="12">Whole body</tissue>
    </source>
</reference>
<evidence type="ECO:0000256" key="6">
    <source>
        <dbReference type="ARBA" id="ARBA00022989"/>
    </source>
</evidence>
<dbReference type="PANTHER" id="PTHR21137:SF35">
    <property type="entry name" value="ODORANT RECEPTOR 19A-RELATED"/>
    <property type="match status" value="1"/>
</dbReference>
<dbReference type="GO" id="GO:0005886">
    <property type="term" value="C:plasma membrane"/>
    <property type="evidence" value="ECO:0007669"/>
    <property type="project" value="UniProtKB-SubCell"/>
</dbReference>
<comment type="caution">
    <text evidence="10">Lacks conserved residue(s) required for the propagation of feature annotation.</text>
</comment>
<gene>
    <name evidence="12" type="primary">LOC112467332</name>
</gene>
<name>A0A6J1RAG0_9HYME</name>
<evidence type="ECO:0000256" key="3">
    <source>
        <dbReference type="ARBA" id="ARBA00022606"/>
    </source>
</evidence>
<dbReference type="Pfam" id="PF02949">
    <property type="entry name" value="7tm_6"/>
    <property type="match status" value="1"/>
</dbReference>
<evidence type="ECO:0000256" key="7">
    <source>
        <dbReference type="ARBA" id="ARBA00023136"/>
    </source>
</evidence>
<dbReference type="GO" id="GO:0005549">
    <property type="term" value="F:odorant binding"/>
    <property type="evidence" value="ECO:0007669"/>
    <property type="project" value="InterPro"/>
</dbReference>
<organism evidence="11 12">
    <name type="scientific">Temnothorax curvispinosus</name>
    <dbReference type="NCBI Taxonomy" id="300111"/>
    <lineage>
        <taxon>Eukaryota</taxon>
        <taxon>Metazoa</taxon>
        <taxon>Ecdysozoa</taxon>
        <taxon>Arthropoda</taxon>
        <taxon>Hexapoda</taxon>
        <taxon>Insecta</taxon>
        <taxon>Pterygota</taxon>
        <taxon>Neoptera</taxon>
        <taxon>Endopterygota</taxon>
        <taxon>Hymenoptera</taxon>
        <taxon>Apocrita</taxon>
        <taxon>Aculeata</taxon>
        <taxon>Formicoidea</taxon>
        <taxon>Formicidae</taxon>
        <taxon>Myrmicinae</taxon>
        <taxon>Temnothorax</taxon>
    </lineage>
</organism>
<feature type="transmembrane region" description="Helical" evidence="10">
    <location>
        <begin position="181"/>
        <end position="203"/>
    </location>
</feature>
<feature type="transmembrane region" description="Helical" evidence="10">
    <location>
        <begin position="20"/>
        <end position="40"/>
    </location>
</feature>
<dbReference type="GO" id="GO:0004984">
    <property type="term" value="F:olfactory receptor activity"/>
    <property type="evidence" value="ECO:0007669"/>
    <property type="project" value="InterPro"/>
</dbReference>
<keyword evidence="8 10" id="KW-0675">Receptor</keyword>
<keyword evidence="6 10" id="KW-1133">Transmembrane helix</keyword>
<evidence type="ECO:0000256" key="9">
    <source>
        <dbReference type="ARBA" id="ARBA00023224"/>
    </source>
</evidence>
<comment type="subcellular location">
    <subcellularLocation>
        <location evidence="1 10">Cell membrane</location>
        <topology evidence="1 10">Multi-pass membrane protein</topology>
    </subcellularLocation>
</comment>
<keyword evidence="4 10" id="KW-0812">Transmembrane</keyword>
<feature type="transmembrane region" description="Helical" evidence="10">
    <location>
        <begin position="256"/>
        <end position="284"/>
    </location>
</feature>
<dbReference type="Proteomes" id="UP000504618">
    <property type="component" value="Unplaced"/>
</dbReference>
<dbReference type="AlphaFoldDB" id="A0A6J1RAG0"/>
<keyword evidence="2" id="KW-1003">Cell membrane</keyword>
<keyword evidence="11" id="KW-1185">Reference proteome</keyword>
<dbReference type="OrthoDB" id="6765072at2759"/>
<evidence type="ECO:0000313" key="12">
    <source>
        <dbReference type="RefSeq" id="XP_024891697.1"/>
    </source>
</evidence>
<keyword evidence="5 10" id="KW-0552">Olfaction</keyword>
<evidence type="ECO:0000256" key="5">
    <source>
        <dbReference type="ARBA" id="ARBA00022725"/>
    </source>
</evidence>
<keyword evidence="3 10" id="KW-0716">Sensory transduction</keyword>
<evidence type="ECO:0000256" key="8">
    <source>
        <dbReference type="ARBA" id="ARBA00023170"/>
    </source>
</evidence>
<dbReference type="PANTHER" id="PTHR21137">
    <property type="entry name" value="ODORANT RECEPTOR"/>
    <property type="match status" value="1"/>
</dbReference>
<sequence>MASKRTINRTVELMLTMFGVWPGISCVLLYRVFWMITLAINQFLHYRYFVTHFHFDNLFDLMDCLSSFLAHVKLTVKLMIFSLKQRKFIEILTMTAEDWKDCDNTDVELRETARKAKLSSRICNGLIILHTIAAFAYVVGILLADADVTDPTAELPLMMKMEYPFGIDTQRKYRLVLATQFVFVMVCSWGAGLFNALFLTLTLHVGSQINILLCWLTEVGYKDINNRTNESFFTGMAKIIRKHQSIINLSEKIENLYSYIALLQFTSNTVMICSLGFLIVTAIGSPDASEKIVRSLLFYAVTNLEAFIFCFAGEYLSNKSKAIGNAAYNSAWYDMKAKDSRVLLFIILRSQRQLQLTAGKMAVLSLEYFTTIMKASGSYLSVLLAMK</sequence>
<feature type="transmembrane region" description="Helical" evidence="10">
    <location>
        <begin position="122"/>
        <end position="144"/>
    </location>
</feature>
<dbReference type="RefSeq" id="XP_024891697.1">
    <property type="nucleotide sequence ID" value="XM_025035929.1"/>
</dbReference>
<dbReference type="InterPro" id="IPR004117">
    <property type="entry name" value="7tm6_olfct_rcpt"/>
</dbReference>
<dbReference type="GeneID" id="112467332"/>
<evidence type="ECO:0000256" key="10">
    <source>
        <dbReference type="RuleBase" id="RU351113"/>
    </source>
</evidence>
<evidence type="ECO:0000256" key="2">
    <source>
        <dbReference type="ARBA" id="ARBA00022475"/>
    </source>
</evidence>
<keyword evidence="9 10" id="KW-0807">Transducer</keyword>